<dbReference type="GO" id="GO:0003676">
    <property type="term" value="F:nucleic acid binding"/>
    <property type="evidence" value="ECO:0007669"/>
    <property type="project" value="UniProtKB-UniRule"/>
</dbReference>
<comment type="caution">
    <text evidence="4">The sequence shown here is derived from an EMBL/GenBank/DDBJ whole genome shotgun (WGS) entry which is preliminary data.</text>
</comment>
<feature type="domain" description="G-patch" evidence="2">
    <location>
        <begin position="837"/>
        <end position="882"/>
    </location>
</feature>
<feature type="compositionally biased region" description="Acidic residues" evidence="1">
    <location>
        <begin position="416"/>
        <end position="425"/>
    </location>
</feature>
<sequence length="1465" mass="163369">MLDRPFLRPIKFVRGVHTATLFKDEEELLKPIQELTTDNISSHVPTADKIAHIFSGDAEREAEEDDASGEEGLEEIDFSEVGRIQAEVDAVSATRPEGQSSCAQAHPGEEHFTGFYVDTKPAQSSMRSASIAVEHMKGIIGDQDDEEVIVYVAPHPRAGPVTPPAQYTSNDFTSNVSILTGLVHSSLTVAEYTVPASEPILVSNPSEDSPPTTTAIDSTSTTSISEHIDEEQTAEDENDPFTATDAVLDGPSGYLYDIDDIEYPDPESLPPPPAAFMSDKPIIIKSASPVLPEPELSAQSPESAPVAGLSHDGTPHTSSAAEVAEEIAAPAPPTFESISFSFADSPTKKQLRRIHPASSPRSLIPKRRGAPRRKSLRHFSTFGAMVSEQHLRDEVSGREIDPRRAEQRRGDSDVYWGDDSDEDDVALPRANADVDQISDGMGGMDLDGDLDVNAMRSFVMSMGAQGSSHVTMDDLADMERMKMEDEEDGDSEDEEGLEDASESEGEDEEVETVVRLEEQVLTGEGAAADMGVDGDDDEYETSDDEDEGDSPRRNFAARLEKLRSKVKGKQKAKTAENDEEAEDFDMELETSWADNDEAYLAHIQDMLDANQEVLSGKNRKKRSQLFRAIQDGDIDFDEYEEMMGKPAKRKKDKNMPPELKAQWEKDREKKAENKRKRDQARLEAAADPLTKKKGGKKGMKDMLRVSRLDDTIELPHRIVNVVTLEKEIRRFLENIGGPASMALPPADKATRKNIHELANAFNLNSVSKGKGSTRYTTLVKTTKSGMKVNEKKVGQILRTVDRNWIGPDRRGGGSYATSLAQHREGEEVGKAAPKIGESNIGFKMLAAMGWTEGNQIGLSGGLNVPLVAVMKKTKLGLAQTIRSHQSEQDFHNTMSRRPKLDDEKQRKRFRATNTYGYGGVKLRIDKETARALTRGGGSCLPVNWQRDTTRKVTDDILHSVFKLVHNGDPNALLILSHVCSRWRALLESHWTHTTFYLARGNRKKRVTGLFQAGHQIAFGHEMAPDRPYNTTPPPSPKMSATIDGDWGKEAFPQDVTNMRMQDVMSGLLPCIHGMRKLVVKSGNLDSINSVFTAWRPQGHGERYSYVSKLRQLVLYVRDWRLTSKVAFFANSIVWPDVTSLTVPALGIGRGLLGLDLPIIVPSLQRLTITDFNERVRGIMFPTELAVTLSLSKNLTYLTLDRIGLDEWFTPDPKTARWTPGTGPDTSNTDIGMLQLQELHFSRMIPGFIYEFLGCLYVPKLKAITFEGVPDDVACSTQIFRNLERQKVRRYPLLDTIRFIDFHPSMFCKVARYMTFVRKLMLCAPLGSSRTEHRNWVNWVYERMQTRDTQGNYPLPNMEALHVESVSTVSVRVLYNALVWRADQKDYIVPLQHLTFGGMSHRVGDRFHSTYNGYFRLVAWNVHIMTSKFSLPTRVPHFGGPGSGSRYAFPATYNPPNKFTKLADYN</sequence>
<feature type="region of interest" description="Disordered" evidence="1">
    <location>
        <begin position="353"/>
        <end position="373"/>
    </location>
</feature>
<feature type="region of interest" description="Disordered" evidence="1">
    <location>
        <begin position="393"/>
        <end position="426"/>
    </location>
</feature>
<feature type="region of interest" description="Disordered" evidence="1">
    <location>
        <begin position="883"/>
        <end position="904"/>
    </location>
</feature>
<dbReference type="Proteomes" id="UP000308730">
    <property type="component" value="Unassembled WGS sequence"/>
</dbReference>
<dbReference type="InterPro" id="IPR036047">
    <property type="entry name" value="F-box-like_dom_sf"/>
</dbReference>
<organism evidence="4 5">
    <name type="scientific">Antrodiella citrinella</name>
    <dbReference type="NCBI Taxonomy" id="2447956"/>
    <lineage>
        <taxon>Eukaryota</taxon>
        <taxon>Fungi</taxon>
        <taxon>Dikarya</taxon>
        <taxon>Basidiomycota</taxon>
        <taxon>Agaricomycotina</taxon>
        <taxon>Agaricomycetes</taxon>
        <taxon>Polyporales</taxon>
        <taxon>Steccherinaceae</taxon>
        <taxon>Antrodiella</taxon>
    </lineage>
</organism>
<protein>
    <recommendedName>
        <fullName evidence="6">Protein SQS1</fullName>
    </recommendedName>
</protein>
<accession>A0A4V3XJ27</accession>
<feature type="region of interest" description="Disordered" evidence="1">
    <location>
        <begin position="645"/>
        <end position="698"/>
    </location>
</feature>
<gene>
    <name evidence="4" type="ORF">EUX98_g2793</name>
</gene>
<dbReference type="Pfam" id="PF01424">
    <property type="entry name" value="R3H"/>
    <property type="match status" value="1"/>
</dbReference>
<feature type="compositionally biased region" description="Low complexity" evidence="1">
    <location>
        <begin position="209"/>
        <end position="225"/>
    </location>
</feature>
<feature type="compositionally biased region" description="Acidic residues" evidence="1">
    <location>
        <begin position="228"/>
        <end position="239"/>
    </location>
</feature>
<dbReference type="InterPro" id="IPR051189">
    <property type="entry name" value="Splicing_assoc_domain"/>
</dbReference>
<evidence type="ECO:0000256" key="1">
    <source>
        <dbReference type="SAM" id="MobiDB-lite"/>
    </source>
</evidence>
<keyword evidence="5" id="KW-1185">Reference proteome</keyword>
<dbReference type="PROSITE" id="PS50174">
    <property type="entry name" value="G_PATCH"/>
    <property type="match status" value="1"/>
</dbReference>
<feature type="compositionally biased region" description="Basic residues" evidence="1">
    <location>
        <begin position="364"/>
        <end position="373"/>
    </location>
</feature>
<evidence type="ECO:0008006" key="6">
    <source>
        <dbReference type="Google" id="ProtNLM"/>
    </source>
</evidence>
<dbReference type="InterPro" id="IPR000467">
    <property type="entry name" value="G_patch_dom"/>
</dbReference>
<feature type="compositionally biased region" description="Acidic residues" evidence="1">
    <location>
        <begin position="532"/>
        <end position="548"/>
    </location>
</feature>
<feature type="region of interest" description="Disordered" evidence="1">
    <location>
        <begin position="201"/>
        <end position="248"/>
    </location>
</feature>
<feature type="compositionally biased region" description="Acidic residues" evidence="1">
    <location>
        <begin position="484"/>
        <end position="511"/>
    </location>
</feature>
<dbReference type="EMBL" id="SGPM01000048">
    <property type="protein sequence ID" value="THH31403.1"/>
    <property type="molecule type" value="Genomic_DNA"/>
</dbReference>
<feature type="region of interest" description="Disordered" evidence="1">
    <location>
        <begin position="292"/>
        <end position="321"/>
    </location>
</feature>
<feature type="compositionally biased region" description="Basic and acidic residues" evidence="1">
    <location>
        <begin position="393"/>
        <end position="412"/>
    </location>
</feature>
<dbReference type="InterPro" id="IPR001374">
    <property type="entry name" value="R3H_dom"/>
</dbReference>
<dbReference type="PANTHER" id="PTHR14195">
    <property type="entry name" value="G PATCH DOMAIN CONTAINING PROTEIN 2"/>
    <property type="match status" value="1"/>
</dbReference>
<feature type="region of interest" description="Disordered" evidence="1">
    <location>
        <begin position="482"/>
        <end position="554"/>
    </location>
</feature>
<reference evidence="4 5" key="1">
    <citation type="submission" date="2019-02" db="EMBL/GenBank/DDBJ databases">
        <title>Genome sequencing of the rare red list fungi Antrodiella citrinella (Flaviporus citrinellus).</title>
        <authorList>
            <person name="Buettner E."/>
            <person name="Kellner H."/>
        </authorList>
    </citation>
    <scope>NUCLEOTIDE SEQUENCE [LARGE SCALE GENOMIC DNA]</scope>
    <source>
        <strain evidence="4 5">DSM 108506</strain>
    </source>
</reference>
<dbReference type="InterPro" id="IPR036867">
    <property type="entry name" value="R3H_dom_sf"/>
</dbReference>
<dbReference type="OrthoDB" id="21470at2759"/>
<evidence type="ECO:0000313" key="5">
    <source>
        <dbReference type="Proteomes" id="UP000308730"/>
    </source>
</evidence>
<proteinExistence type="predicted"/>
<name>A0A4V3XJ27_9APHY</name>
<evidence type="ECO:0000313" key="4">
    <source>
        <dbReference type="EMBL" id="THH31403.1"/>
    </source>
</evidence>
<dbReference type="PROSITE" id="PS51061">
    <property type="entry name" value="R3H"/>
    <property type="match status" value="1"/>
</dbReference>
<dbReference type="SUPFAM" id="SSF82708">
    <property type="entry name" value="R3H domain"/>
    <property type="match status" value="1"/>
</dbReference>
<dbReference type="Gene3D" id="3.30.1370.50">
    <property type="entry name" value="R3H-like domain"/>
    <property type="match status" value="1"/>
</dbReference>
<dbReference type="SUPFAM" id="SSF81383">
    <property type="entry name" value="F-box domain"/>
    <property type="match status" value="1"/>
</dbReference>
<evidence type="ECO:0000259" key="2">
    <source>
        <dbReference type="PROSITE" id="PS50174"/>
    </source>
</evidence>
<feature type="domain" description="R3H" evidence="3">
    <location>
        <begin position="718"/>
        <end position="782"/>
    </location>
</feature>
<feature type="compositionally biased region" description="Basic and acidic residues" evidence="1">
    <location>
        <begin position="661"/>
        <end position="671"/>
    </location>
</feature>
<evidence type="ECO:0000259" key="3">
    <source>
        <dbReference type="PROSITE" id="PS51061"/>
    </source>
</evidence>